<reference evidence="2" key="1">
    <citation type="submission" date="2006-06" db="EMBL/GenBank/DDBJ databases">
        <title>Complete sequence of chromosome of Mycobacterium sp. MCS.</title>
        <authorList>
            <consortium name="US DOE Joint Genome Institute"/>
            <person name="Copeland A."/>
            <person name="Lucas S."/>
            <person name="Lapidus A."/>
            <person name="Barry K."/>
            <person name="Detter J.C."/>
            <person name="Glavina del Rio T."/>
            <person name="Hammon N."/>
            <person name="Israni S."/>
            <person name="Dalin E."/>
            <person name="Tice H."/>
            <person name="Pitluck S."/>
            <person name="Martinez M."/>
            <person name="Schmutz J."/>
            <person name="Larimer F."/>
            <person name="Land M."/>
            <person name="Hauser L."/>
            <person name="Kyrpides N."/>
            <person name="Kim E."/>
            <person name="Miller C.D."/>
            <person name="Hughes J.E."/>
            <person name="Anderson A.J."/>
            <person name="Sims R.C."/>
            <person name="Richardson P."/>
        </authorList>
    </citation>
    <scope>NUCLEOTIDE SEQUENCE [LARGE SCALE GENOMIC DNA]</scope>
    <source>
        <strain evidence="2">MCS</strain>
    </source>
</reference>
<protein>
    <submittedName>
        <fullName evidence="2">LigA</fullName>
    </submittedName>
</protein>
<gene>
    <name evidence="2" type="ordered locus">Mmcs_4187</name>
</gene>
<feature type="region of interest" description="Disordered" evidence="1">
    <location>
        <begin position="469"/>
        <end position="634"/>
    </location>
</feature>
<evidence type="ECO:0000256" key="1">
    <source>
        <dbReference type="SAM" id="MobiDB-lite"/>
    </source>
</evidence>
<feature type="compositionally biased region" description="Basic residues" evidence="1">
    <location>
        <begin position="36"/>
        <end position="53"/>
    </location>
</feature>
<sequence length="634" mass="73449">MPRSVSATAARRGFDDGTHSDVARDRCGGRRCFGGRTRRRRGGRRRDRIRRLRPVSGGLQLRTGGSWTRGGRPRRRHDSSGRRTGTRARSRGRGREPRRRSRGGTRRRGRGGRGGRGGTRRRPCRERSHRGAGRRGRRGTARGRHGAHPGRRRRHRGRAHRRHRRRSHRRQERRGRHRRGGSGDGHRTCARGRRRPRSGLHHHRRDDEPAGRRKRHHDKRFRGSGTVGPRAPDAAAVTVRVRAAASPGGQGVRVGRVRHPRRRHEVHHRPTATPARQHRHRPHVDSGDRRRPPRERRLVLPRHGRTAHADHLPAARFPRQRHDVQPHRRLPGRAHQQCGRRADSDLEPVSGRRLLARGRPDVPRRRRTVHRRPRGAQRERGRRGLRHPLRRHRHPAQRLRPGRPLPRRRPGRRCLRPLRPIRHRQWRIQPPRRCHLARRCPAAQRHRGELTGGARRDRHLHSVPRAARADQPFQLHQQHHPGAERGPRRQVPRCRTRRRRAHGLDAGRQPRHPAVRLCGRRVPEAPESARRTTTDGGLDQRHVRRPDRRRHRGLRRCRVHRHLRGTRVAGRDPDRQGPRHRQGPRQRGRDLAADAHPGLAVAVDPRGAPTGGLNPSARMGRRGSRSRCPDTSRV</sequence>
<feature type="compositionally biased region" description="Basic and acidic residues" evidence="1">
    <location>
        <begin position="521"/>
        <end position="541"/>
    </location>
</feature>
<feature type="compositionally biased region" description="Basic residues" evidence="1">
    <location>
        <begin position="255"/>
        <end position="282"/>
    </location>
</feature>
<feature type="compositionally biased region" description="Basic residues" evidence="1">
    <location>
        <begin position="212"/>
        <end position="222"/>
    </location>
</feature>
<organism evidence="2">
    <name type="scientific">Mycobacterium sp. (strain MCS)</name>
    <dbReference type="NCBI Taxonomy" id="164756"/>
    <lineage>
        <taxon>Bacteria</taxon>
        <taxon>Bacillati</taxon>
        <taxon>Actinomycetota</taxon>
        <taxon>Actinomycetes</taxon>
        <taxon>Mycobacteriales</taxon>
        <taxon>Mycobacteriaceae</taxon>
        <taxon>Mycobacterium</taxon>
    </lineage>
</organism>
<accession>A0A5Q5BPA1</accession>
<feature type="compositionally biased region" description="Basic and acidic residues" evidence="1">
    <location>
        <begin position="283"/>
        <end position="298"/>
    </location>
</feature>
<dbReference type="AlphaFoldDB" id="A0A5Q5BPA1"/>
<feature type="compositionally biased region" description="Basic residues" evidence="1">
    <location>
        <begin position="84"/>
        <end position="180"/>
    </location>
</feature>
<feature type="compositionally biased region" description="Basic and acidic residues" evidence="1">
    <location>
        <begin position="12"/>
        <end position="28"/>
    </location>
</feature>
<feature type="compositionally biased region" description="Basic residues" evidence="1">
    <location>
        <begin position="542"/>
        <end position="565"/>
    </location>
</feature>
<feature type="compositionally biased region" description="Low complexity" evidence="1">
    <location>
        <begin position="229"/>
        <end position="247"/>
    </location>
</feature>
<dbReference type="KEGG" id="mmc:Mmcs_4187"/>
<feature type="region of interest" description="Disordered" evidence="1">
    <location>
        <begin position="1"/>
        <end position="413"/>
    </location>
</feature>
<feature type="compositionally biased region" description="Basic residues" evidence="1">
    <location>
        <begin position="188"/>
        <end position="204"/>
    </location>
</feature>
<name>A0A5Q5BPA1_MYCSS</name>
<feature type="compositionally biased region" description="Basic residues" evidence="1">
    <location>
        <begin position="488"/>
        <end position="501"/>
    </location>
</feature>
<proteinExistence type="predicted"/>
<feature type="compositionally biased region" description="Basic residues" evidence="1">
    <location>
        <begin position="364"/>
        <end position="413"/>
    </location>
</feature>
<evidence type="ECO:0000313" key="2">
    <source>
        <dbReference type="EMBL" id="ABG10292.1"/>
    </source>
</evidence>
<dbReference type="EMBL" id="CP000384">
    <property type="protein sequence ID" value="ABG10292.1"/>
    <property type="molecule type" value="Genomic_DNA"/>
</dbReference>